<accession>A0A3B0Y6U8</accession>
<dbReference type="Gene3D" id="1.10.3210.10">
    <property type="entry name" value="Hypothetical protein af1432"/>
    <property type="match status" value="1"/>
</dbReference>
<evidence type="ECO:0000313" key="2">
    <source>
        <dbReference type="EMBL" id="VAW72560.1"/>
    </source>
</evidence>
<sequence length="309" mass="34127">MTPQDLVTRNVRLVSLPEVCIQVQALADSSHTTADDIADVVSKDTALTTRLLKLVNSAYFSLPRKIDTVSRAVNMIGMRELRNLTLAASAAEVFSSIPPDLIDMAGFWQHSVYTGLLARNMAQCCNVLHSERLFTAGLLHDVGRLLMLMKVPEETANAEAMRLQSKRDICELEEDLIGFSHAEVGEALLLHWNMPDNLCASIRYHHDPAAADNAHLEAAIVHIADQVTHCAQESKDPLGSPFYDPYGALLDSDLNSETIAEQAMQHIQPGALLLTKIKEEKIIDCITKSSAAFNQVLDLLYPMAWETPR</sequence>
<evidence type="ECO:0000259" key="1">
    <source>
        <dbReference type="PROSITE" id="PS51833"/>
    </source>
</evidence>
<name>A0A3B0Y6U8_9ZZZZ</name>
<organism evidence="2">
    <name type="scientific">hydrothermal vent metagenome</name>
    <dbReference type="NCBI Taxonomy" id="652676"/>
    <lineage>
        <taxon>unclassified sequences</taxon>
        <taxon>metagenomes</taxon>
        <taxon>ecological metagenomes</taxon>
    </lineage>
</organism>
<dbReference type="InterPro" id="IPR006675">
    <property type="entry name" value="HDIG_dom"/>
</dbReference>
<dbReference type="InterPro" id="IPR003607">
    <property type="entry name" value="HD/PDEase_dom"/>
</dbReference>
<dbReference type="PANTHER" id="PTHR33525:SF3">
    <property type="entry name" value="RIBONUCLEASE Y"/>
    <property type="match status" value="1"/>
</dbReference>
<protein>
    <submittedName>
        <fullName evidence="2">Predicted signal transduction protein</fullName>
    </submittedName>
</protein>
<dbReference type="SUPFAM" id="SSF109604">
    <property type="entry name" value="HD-domain/PDEase-like"/>
    <property type="match status" value="1"/>
</dbReference>
<dbReference type="InterPro" id="IPR052340">
    <property type="entry name" value="RNase_Y/CdgJ"/>
</dbReference>
<dbReference type="PANTHER" id="PTHR33525">
    <property type="match status" value="1"/>
</dbReference>
<dbReference type="CDD" id="cd00077">
    <property type="entry name" value="HDc"/>
    <property type="match status" value="1"/>
</dbReference>
<dbReference type="PROSITE" id="PS51833">
    <property type="entry name" value="HDOD"/>
    <property type="match status" value="1"/>
</dbReference>
<dbReference type="InterPro" id="IPR013976">
    <property type="entry name" value="HDOD"/>
</dbReference>
<feature type="domain" description="HDOD" evidence="1">
    <location>
        <begin position="13"/>
        <end position="208"/>
    </location>
</feature>
<dbReference type="EMBL" id="UOFN01000002">
    <property type="protein sequence ID" value="VAW72560.1"/>
    <property type="molecule type" value="Genomic_DNA"/>
</dbReference>
<dbReference type="AlphaFoldDB" id="A0A3B0Y6U8"/>
<reference evidence="2" key="1">
    <citation type="submission" date="2018-06" db="EMBL/GenBank/DDBJ databases">
        <authorList>
            <person name="Zhirakovskaya E."/>
        </authorList>
    </citation>
    <scope>NUCLEOTIDE SEQUENCE</scope>
</reference>
<gene>
    <name evidence="2" type="ORF">MNBD_GAMMA15-1549</name>
</gene>
<dbReference type="Pfam" id="PF08668">
    <property type="entry name" value="HDOD"/>
    <property type="match status" value="1"/>
</dbReference>
<proteinExistence type="predicted"/>
<dbReference type="NCBIfam" id="TIGR00277">
    <property type="entry name" value="HDIG"/>
    <property type="match status" value="1"/>
</dbReference>